<gene>
    <name evidence="2" type="ORF">LMH87_000809</name>
</gene>
<keyword evidence="3" id="KW-1185">Reference proteome</keyword>
<reference evidence="2" key="1">
    <citation type="journal article" date="2023" name="Access Microbiol">
        <title>De-novo genome assembly for Akanthomyces muscarius, a biocontrol agent of insect agricultural pests.</title>
        <authorList>
            <person name="Erdos Z."/>
            <person name="Studholme D.J."/>
            <person name="Raymond B."/>
            <person name="Sharma M."/>
        </authorList>
    </citation>
    <scope>NUCLEOTIDE SEQUENCE</scope>
    <source>
        <strain evidence="2">Ve6</strain>
    </source>
</reference>
<evidence type="ECO:0000256" key="1">
    <source>
        <dbReference type="SAM" id="MobiDB-lite"/>
    </source>
</evidence>
<dbReference type="RefSeq" id="XP_056055695.1">
    <property type="nucleotide sequence ID" value="XM_056198779.1"/>
</dbReference>
<dbReference type="Proteomes" id="UP001144673">
    <property type="component" value="Chromosome 6"/>
</dbReference>
<protein>
    <submittedName>
        <fullName evidence="2">Uncharacterized protein</fullName>
    </submittedName>
</protein>
<evidence type="ECO:0000313" key="3">
    <source>
        <dbReference type="Proteomes" id="UP001144673"/>
    </source>
</evidence>
<sequence>MSTQDDDNSTKVYCTVDDLTEDTICKFLVNEAAGTVEEVKEQFSIIFVPGQRPLQVFKHQRDTYKVPNYSEQSYFLIVDSANATKDGVLLCNLEAEHGFADAVRNLPSMACMTATSLSIANSNWTEVREGTWYDQEPPVRRLAVYDNRKKGDRDSFHQLADAVDVGMHYVNDEGEPRSVGSIDDLFRYVAISLDESSDTDELVKLHQRHAEEKSLDSNLLAIVDDKFAAEGALLVQAEPRKELRCKPPVAGTLILTRDTKKARPDEPSEDKDQQALDGKGGQGAEERRFRYYRTRSGMVIASIEPHELPTTFSRPRQESDGLDENGEMGAVEDTMLEELPWDYYLKKDAAEEGV</sequence>
<organism evidence="2 3">
    <name type="scientific">Akanthomyces muscarius</name>
    <name type="common">Entomopathogenic fungus</name>
    <name type="synonym">Lecanicillium muscarium</name>
    <dbReference type="NCBI Taxonomy" id="2231603"/>
    <lineage>
        <taxon>Eukaryota</taxon>
        <taxon>Fungi</taxon>
        <taxon>Dikarya</taxon>
        <taxon>Ascomycota</taxon>
        <taxon>Pezizomycotina</taxon>
        <taxon>Sordariomycetes</taxon>
        <taxon>Hypocreomycetidae</taxon>
        <taxon>Hypocreales</taxon>
        <taxon>Cordycipitaceae</taxon>
        <taxon>Akanthomyces</taxon>
    </lineage>
</organism>
<feature type="region of interest" description="Disordered" evidence="1">
    <location>
        <begin position="254"/>
        <end position="288"/>
    </location>
</feature>
<dbReference type="KEGG" id="amus:LMH87_000809"/>
<name>A0A9W8UP63_AKAMU</name>
<proteinExistence type="predicted"/>
<evidence type="ECO:0000313" key="2">
    <source>
        <dbReference type="EMBL" id="KAJ4155571.1"/>
    </source>
</evidence>
<feature type="region of interest" description="Disordered" evidence="1">
    <location>
        <begin position="303"/>
        <end position="329"/>
    </location>
</feature>
<dbReference type="AlphaFoldDB" id="A0A9W8UP63"/>
<accession>A0A9W8UP63</accession>
<feature type="compositionally biased region" description="Basic and acidic residues" evidence="1">
    <location>
        <begin position="257"/>
        <end position="274"/>
    </location>
</feature>
<dbReference type="EMBL" id="JAJHUN010000007">
    <property type="protein sequence ID" value="KAJ4155571.1"/>
    <property type="molecule type" value="Genomic_DNA"/>
</dbReference>
<comment type="caution">
    <text evidence="2">The sequence shown here is derived from an EMBL/GenBank/DDBJ whole genome shotgun (WGS) entry which is preliminary data.</text>
</comment>
<dbReference type="GeneID" id="80887968"/>